<dbReference type="EMBL" id="PDJH01000001">
    <property type="protein sequence ID" value="PFG36846.1"/>
    <property type="molecule type" value="Genomic_DNA"/>
</dbReference>
<keyword evidence="1" id="KW-0119">Carbohydrate metabolism</keyword>
<keyword evidence="5" id="KW-1185">Reference proteome</keyword>
<dbReference type="GO" id="GO:0016853">
    <property type="term" value="F:isomerase activity"/>
    <property type="evidence" value="ECO:0007669"/>
    <property type="project" value="UniProtKB-KW"/>
</dbReference>
<dbReference type="PANTHER" id="PTHR12110:SF47">
    <property type="match status" value="1"/>
</dbReference>
<dbReference type="SUPFAM" id="SSF51658">
    <property type="entry name" value="Xylose isomerase-like"/>
    <property type="match status" value="1"/>
</dbReference>
<keyword evidence="4" id="KW-0413">Isomerase</keyword>
<dbReference type="AlphaFoldDB" id="A0A2A9EDY5"/>
<feature type="domain" description="Xylose isomerase-like TIM barrel" evidence="3">
    <location>
        <begin position="28"/>
        <end position="261"/>
    </location>
</feature>
<dbReference type="PANTHER" id="PTHR12110">
    <property type="entry name" value="HYDROXYPYRUVATE ISOMERASE"/>
    <property type="match status" value="1"/>
</dbReference>
<dbReference type="RefSeq" id="WP_098457984.1">
    <property type="nucleotide sequence ID" value="NZ_PDJH01000001.1"/>
</dbReference>
<dbReference type="Proteomes" id="UP000221394">
    <property type="component" value="Unassembled WGS sequence"/>
</dbReference>
<accession>A0A2A9EDY5</accession>
<evidence type="ECO:0000313" key="5">
    <source>
        <dbReference type="Proteomes" id="UP000221394"/>
    </source>
</evidence>
<dbReference type="InterPro" id="IPR013022">
    <property type="entry name" value="Xyl_isomerase-like_TIM-brl"/>
</dbReference>
<evidence type="ECO:0000259" key="3">
    <source>
        <dbReference type="Pfam" id="PF01261"/>
    </source>
</evidence>
<dbReference type="Gene3D" id="3.20.20.150">
    <property type="entry name" value="Divalent-metal-dependent TIM barrel enzymes"/>
    <property type="match status" value="1"/>
</dbReference>
<sequence length="290" mass="32294">MPDDGAVKQVSVTLSTASVYPRKVPYAFELAAELGYDGVEVMVWGDKMSQDDLALSRLSQEYGVPIRSVHAPTLIVSQQVWGARPSSKLAKTVDMALTLGASTVVVHPPFAWHRKYSRQFADQVHELTEDMGITIAVENMYPWRGRKREITGYLPGWDPTEHDYDKVTLDVSHAATSRQSCLTLAEQFGSRLAHVHLTDGTSSGFDEHLVPGRGTQPVRELLERLARSDFAGDVVVEIGTRKARSAQERRDDVEQSLLFARTYLQRGPHPDFTPHETPGAPHHLPDDAWT</sequence>
<name>A0A2A9EDY5_9MICO</name>
<evidence type="ECO:0000313" key="4">
    <source>
        <dbReference type="EMBL" id="PFG36846.1"/>
    </source>
</evidence>
<dbReference type="Pfam" id="PF01261">
    <property type="entry name" value="AP_endonuc_2"/>
    <property type="match status" value="1"/>
</dbReference>
<reference evidence="4 5" key="1">
    <citation type="submission" date="2017-10" db="EMBL/GenBank/DDBJ databases">
        <title>Sequencing the genomes of 1000 actinobacteria strains.</title>
        <authorList>
            <person name="Klenk H.-P."/>
        </authorList>
    </citation>
    <scope>NUCLEOTIDE SEQUENCE [LARGE SCALE GENOMIC DNA]</scope>
    <source>
        <strain evidence="4 5">DSM 21574</strain>
    </source>
</reference>
<protein>
    <submittedName>
        <fullName evidence="4">Sugar phosphate isomerase/epimerase</fullName>
    </submittedName>
</protein>
<proteinExistence type="predicted"/>
<dbReference type="InterPro" id="IPR050312">
    <property type="entry name" value="IolE/XylAMocC-like"/>
</dbReference>
<organism evidence="4 5">
    <name type="scientific">Flavimobilis soli</name>
    <dbReference type="NCBI Taxonomy" id="442709"/>
    <lineage>
        <taxon>Bacteria</taxon>
        <taxon>Bacillati</taxon>
        <taxon>Actinomycetota</taxon>
        <taxon>Actinomycetes</taxon>
        <taxon>Micrococcales</taxon>
        <taxon>Jonesiaceae</taxon>
        <taxon>Flavimobilis</taxon>
    </lineage>
</organism>
<evidence type="ECO:0000256" key="2">
    <source>
        <dbReference type="SAM" id="MobiDB-lite"/>
    </source>
</evidence>
<evidence type="ECO:0000256" key="1">
    <source>
        <dbReference type="ARBA" id="ARBA00023277"/>
    </source>
</evidence>
<dbReference type="InterPro" id="IPR036237">
    <property type="entry name" value="Xyl_isomerase-like_sf"/>
</dbReference>
<gene>
    <name evidence="4" type="ORF">ATL41_1585</name>
</gene>
<comment type="caution">
    <text evidence="4">The sequence shown here is derived from an EMBL/GenBank/DDBJ whole genome shotgun (WGS) entry which is preliminary data.</text>
</comment>
<feature type="region of interest" description="Disordered" evidence="2">
    <location>
        <begin position="265"/>
        <end position="290"/>
    </location>
</feature>
<dbReference type="OrthoDB" id="3248123at2"/>